<organism evidence="6 7">
    <name type="scientific">Camellia sinensis var. sinensis</name>
    <name type="common">China tea</name>
    <dbReference type="NCBI Taxonomy" id="542762"/>
    <lineage>
        <taxon>Eukaryota</taxon>
        <taxon>Viridiplantae</taxon>
        <taxon>Streptophyta</taxon>
        <taxon>Embryophyta</taxon>
        <taxon>Tracheophyta</taxon>
        <taxon>Spermatophyta</taxon>
        <taxon>Magnoliopsida</taxon>
        <taxon>eudicotyledons</taxon>
        <taxon>Gunneridae</taxon>
        <taxon>Pentapetalae</taxon>
        <taxon>asterids</taxon>
        <taxon>Ericales</taxon>
        <taxon>Theaceae</taxon>
        <taxon>Camellia</taxon>
    </lineage>
</organism>
<reference evidence="6 7" key="1">
    <citation type="journal article" date="2018" name="Proc. Natl. Acad. Sci. U.S.A.">
        <title>Draft genome sequence of Camellia sinensis var. sinensis provides insights into the evolution of the tea genome and tea quality.</title>
        <authorList>
            <person name="Wei C."/>
            <person name="Yang H."/>
            <person name="Wang S."/>
            <person name="Zhao J."/>
            <person name="Liu C."/>
            <person name="Gao L."/>
            <person name="Xia E."/>
            <person name="Lu Y."/>
            <person name="Tai Y."/>
            <person name="She G."/>
            <person name="Sun J."/>
            <person name="Cao H."/>
            <person name="Tong W."/>
            <person name="Gao Q."/>
            <person name="Li Y."/>
            <person name="Deng W."/>
            <person name="Jiang X."/>
            <person name="Wang W."/>
            <person name="Chen Q."/>
            <person name="Zhang S."/>
            <person name="Li H."/>
            <person name="Wu J."/>
            <person name="Wang P."/>
            <person name="Li P."/>
            <person name="Shi C."/>
            <person name="Zheng F."/>
            <person name="Jian J."/>
            <person name="Huang B."/>
            <person name="Shan D."/>
            <person name="Shi M."/>
            <person name="Fang C."/>
            <person name="Yue Y."/>
            <person name="Li F."/>
            <person name="Li D."/>
            <person name="Wei S."/>
            <person name="Han B."/>
            <person name="Jiang C."/>
            <person name="Yin Y."/>
            <person name="Xia T."/>
            <person name="Zhang Z."/>
            <person name="Bennetzen J.L."/>
            <person name="Zhao S."/>
            <person name="Wan X."/>
        </authorList>
    </citation>
    <scope>NUCLEOTIDE SEQUENCE [LARGE SCALE GENOMIC DNA]</scope>
    <source>
        <strain evidence="7">cv. Shuchazao</strain>
        <tissue evidence="6">Leaf</tissue>
    </source>
</reference>
<evidence type="ECO:0000256" key="2">
    <source>
        <dbReference type="ARBA" id="ARBA00009191"/>
    </source>
</evidence>
<dbReference type="GO" id="GO:0005773">
    <property type="term" value="C:vacuole"/>
    <property type="evidence" value="ECO:0007669"/>
    <property type="project" value="UniProtKB-SubCell"/>
</dbReference>
<evidence type="ECO:0000256" key="3">
    <source>
        <dbReference type="ARBA" id="ARBA00022554"/>
    </source>
</evidence>
<feature type="domain" description="Strictosidine synthase conserved region" evidence="5">
    <location>
        <begin position="73"/>
        <end position="161"/>
    </location>
</feature>
<dbReference type="InterPro" id="IPR018119">
    <property type="entry name" value="Strictosidine_synth_cons-reg"/>
</dbReference>
<evidence type="ECO:0000256" key="1">
    <source>
        <dbReference type="ARBA" id="ARBA00004116"/>
    </source>
</evidence>
<dbReference type="STRING" id="542762.A0A4S4DSN5"/>
<evidence type="ECO:0000313" key="7">
    <source>
        <dbReference type="Proteomes" id="UP000306102"/>
    </source>
</evidence>
<dbReference type="GO" id="GO:0016787">
    <property type="term" value="F:hydrolase activity"/>
    <property type="evidence" value="ECO:0007669"/>
    <property type="project" value="TreeGrafter"/>
</dbReference>
<gene>
    <name evidence="6" type="ORF">TEA_019815</name>
</gene>
<name>A0A4S4DSN5_CAMSN</name>
<dbReference type="InterPro" id="IPR011042">
    <property type="entry name" value="6-blade_b-propeller_TolB-like"/>
</dbReference>
<keyword evidence="3" id="KW-0926">Vacuole</keyword>
<dbReference type="GO" id="GO:0012505">
    <property type="term" value="C:endomembrane system"/>
    <property type="evidence" value="ECO:0007669"/>
    <property type="project" value="TreeGrafter"/>
</dbReference>
<evidence type="ECO:0000313" key="6">
    <source>
        <dbReference type="EMBL" id="THG06230.1"/>
    </source>
</evidence>
<accession>A0A4S4DSN5</accession>
<dbReference type="Proteomes" id="UP000306102">
    <property type="component" value="Unassembled WGS sequence"/>
</dbReference>
<comment type="subcellular location">
    <subcellularLocation>
        <location evidence="1">Vacuole</location>
    </subcellularLocation>
</comment>
<dbReference type="AlphaFoldDB" id="A0A4S4DSN5"/>
<proteinExistence type="inferred from homology"/>
<dbReference type="Gene3D" id="2.120.10.30">
    <property type="entry name" value="TolB, C-terminal domain"/>
    <property type="match status" value="1"/>
</dbReference>
<sequence>MTVVLRTKELCDGTNDQNLESICGRPLGLGFNDMTGELYIVDPYFGLLAVGAGGGLATQLATGVKRMPFAFLDALDVDPVSKIVYFTDASAVFRLGNVAKIIQSGDTSARLLKYDPKTNQVTVLLTGLSGAIGVAVSKDGAVILVTELITSRIRRFWVKGPKANSAEILTYLPGNPDNIKRTILGEFWVAANIQNQQPMLPVGLRIDVFGNILESFSVGIKYNTTLISEVHEHDGACIICKVSVHHVC</sequence>
<keyword evidence="7" id="KW-1185">Reference proteome</keyword>
<dbReference type="Pfam" id="PF03088">
    <property type="entry name" value="Str_synth"/>
    <property type="match status" value="1"/>
</dbReference>
<dbReference type="PANTHER" id="PTHR10426:SF136">
    <property type="entry name" value="PROTEIN STRICTOSIDINE SYNTHASE-LIKE 9-LIKE"/>
    <property type="match status" value="1"/>
</dbReference>
<dbReference type="EMBL" id="SDRB02010479">
    <property type="protein sequence ID" value="THG06230.1"/>
    <property type="molecule type" value="Genomic_DNA"/>
</dbReference>
<evidence type="ECO:0000256" key="4">
    <source>
        <dbReference type="ARBA" id="ARBA00023180"/>
    </source>
</evidence>
<keyword evidence="4" id="KW-0325">Glycoprotein</keyword>
<evidence type="ECO:0000259" key="5">
    <source>
        <dbReference type="Pfam" id="PF03088"/>
    </source>
</evidence>
<dbReference type="PANTHER" id="PTHR10426">
    <property type="entry name" value="STRICTOSIDINE SYNTHASE-RELATED"/>
    <property type="match status" value="1"/>
</dbReference>
<comment type="caution">
    <text evidence="6">The sequence shown here is derived from an EMBL/GenBank/DDBJ whole genome shotgun (WGS) entry which is preliminary data.</text>
</comment>
<comment type="similarity">
    <text evidence="2">Belongs to the strictosidine synthase family.</text>
</comment>
<protein>
    <recommendedName>
        <fullName evidence="5">Strictosidine synthase conserved region domain-containing protein</fullName>
    </recommendedName>
</protein>
<dbReference type="SUPFAM" id="SSF63829">
    <property type="entry name" value="Calcium-dependent phosphotriesterase"/>
    <property type="match status" value="1"/>
</dbReference>